<name>A0ACC2MA24_PERAE</name>
<accession>A0ACC2MA24</accession>
<protein>
    <submittedName>
        <fullName evidence="1">Uncharacterized protein</fullName>
    </submittedName>
</protein>
<gene>
    <name evidence="1" type="ORF">MRB53_004263</name>
</gene>
<proteinExistence type="predicted"/>
<dbReference type="EMBL" id="CM056810">
    <property type="protein sequence ID" value="KAJ8642515.1"/>
    <property type="molecule type" value="Genomic_DNA"/>
</dbReference>
<evidence type="ECO:0000313" key="1">
    <source>
        <dbReference type="EMBL" id="KAJ8642515.1"/>
    </source>
</evidence>
<organism evidence="1 2">
    <name type="scientific">Persea americana</name>
    <name type="common">Avocado</name>
    <dbReference type="NCBI Taxonomy" id="3435"/>
    <lineage>
        <taxon>Eukaryota</taxon>
        <taxon>Viridiplantae</taxon>
        <taxon>Streptophyta</taxon>
        <taxon>Embryophyta</taxon>
        <taxon>Tracheophyta</taxon>
        <taxon>Spermatophyta</taxon>
        <taxon>Magnoliopsida</taxon>
        <taxon>Magnoliidae</taxon>
        <taxon>Laurales</taxon>
        <taxon>Lauraceae</taxon>
        <taxon>Persea</taxon>
    </lineage>
</organism>
<comment type="caution">
    <text evidence="1">The sequence shown here is derived from an EMBL/GenBank/DDBJ whole genome shotgun (WGS) entry which is preliminary data.</text>
</comment>
<keyword evidence="2" id="KW-1185">Reference proteome</keyword>
<reference evidence="1 2" key="1">
    <citation type="journal article" date="2022" name="Hortic Res">
        <title>A haplotype resolved chromosomal level avocado genome allows analysis of novel avocado genes.</title>
        <authorList>
            <person name="Nath O."/>
            <person name="Fletcher S.J."/>
            <person name="Hayward A."/>
            <person name="Shaw L.M."/>
            <person name="Masouleh A.K."/>
            <person name="Furtado A."/>
            <person name="Henry R.J."/>
            <person name="Mitter N."/>
        </authorList>
    </citation>
    <scope>NUCLEOTIDE SEQUENCE [LARGE SCALE GENOMIC DNA]</scope>
    <source>
        <strain evidence="2">cv. Hass</strain>
    </source>
</reference>
<evidence type="ECO:0000313" key="2">
    <source>
        <dbReference type="Proteomes" id="UP001234297"/>
    </source>
</evidence>
<dbReference type="Proteomes" id="UP001234297">
    <property type="component" value="Chromosome 2"/>
</dbReference>
<sequence>MSVEVLDGATIRDFVEDEQAFNGFVDDHFATLDVDHDGLLTYGEMMKELMSLRVLETHFGIDVVGTNPDEIALIYRSLFVQFDHDRNGCVDIEEFRAETKKMMLAMANGMGFLPVQMVLEEDSPLKKAVERESAKLTP</sequence>